<dbReference type="GO" id="GO:0043190">
    <property type="term" value="C:ATP-binding cassette (ABC) transporter complex"/>
    <property type="evidence" value="ECO:0007669"/>
    <property type="project" value="InterPro"/>
</dbReference>
<dbReference type="Gene3D" id="3.40.190.10">
    <property type="entry name" value="Periplasmic binding protein-like II"/>
    <property type="match status" value="1"/>
</dbReference>
<dbReference type="Proteomes" id="UP000231259">
    <property type="component" value="Unassembled WGS sequence"/>
</dbReference>
<reference evidence="2 3" key="1">
    <citation type="submission" date="2013-09" db="EMBL/GenBank/DDBJ databases">
        <title>Genome sequencing of Phaeobacter antarcticus sp. nov. SM1211.</title>
        <authorList>
            <person name="Zhang X.-Y."/>
            <person name="Liu C."/>
            <person name="Chen X.-L."/>
            <person name="Xie B.-B."/>
            <person name="Qin Q.-L."/>
            <person name="Rong J.-C."/>
            <person name="Zhang Y.-Z."/>
        </authorList>
    </citation>
    <scope>NUCLEOTIDE SEQUENCE [LARGE SCALE GENOMIC DNA]</scope>
    <source>
        <strain evidence="2 3">SM1211</strain>
    </source>
</reference>
<name>A0A2G8R096_9RHOB</name>
<evidence type="ECO:0000259" key="1">
    <source>
        <dbReference type="Pfam" id="PF04069"/>
    </source>
</evidence>
<evidence type="ECO:0000313" key="2">
    <source>
        <dbReference type="EMBL" id="PIL14831.1"/>
    </source>
</evidence>
<gene>
    <name evidence="2" type="ORF">P775_26355</name>
</gene>
<sequence length="296" mass="32646">MPALAEVESDEPIIIVQNNWTSQLVLSNVLGQMLESKGYTVEYTPSDSQLQFSALANGDMHVQVEAWEGSMKAAFEKGLEDGMVDAGTHDAVTREEWWIPNYVLEVCPKAGTWEGLNACADIFKTAETSPKGRFLGPPADWGKNYAARIEALNMDFVAINVGQAATLWAELQSAYDREEPIVLFNWTPNFIESKFEGQFVDFPEPEPACFEDKAWGPNPDATGDCGAPSSAWLKKAAWSGMAEEWPGAWSVVEKMNVNNAQIARAALLVDVDGMSQEDAATQWISENQDLVDSWLK</sequence>
<dbReference type="GO" id="GO:0022857">
    <property type="term" value="F:transmembrane transporter activity"/>
    <property type="evidence" value="ECO:0007669"/>
    <property type="project" value="InterPro"/>
</dbReference>
<feature type="domain" description="ABC-type glycine betaine transport system substrate-binding" evidence="1">
    <location>
        <begin position="12"/>
        <end position="286"/>
    </location>
</feature>
<proteinExistence type="predicted"/>
<keyword evidence="3" id="KW-1185">Reference proteome</keyword>
<comment type="caution">
    <text evidence="2">The sequence shown here is derived from an EMBL/GenBank/DDBJ whole genome shotgun (WGS) entry which is preliminary data.</text>
</comment>
<dbReference type="Pfam" id="PF04069">
    <property type="entry name" value="OpuAC"/>
    <property type="match status" value="1"/>
</dbReference>
<organism evidence="2 3">
    <name type="scientific">Puniceibacterium antarcticum</name>
    <dbReference type="NCBI Taxonomy" id="1206336"/>
    <lineage>
        <taxon>Bacteria</taxon>
        <taxon>Pseudomonadati</taxon>
        <taxon>Pseudomonadota</taxon>
        <taxon>Alphaproteobacteria</taxon>
        <taxon>Rhodobacterales</taxon>
        <taxon>Paracoccaceae</taxon>
        <taxon>Puniceibacterium</taxon>
    </lineage>
</organism>
<dbReference type="Gene3D" id="3.40.190.100">
    <property type="entry name" value="Glycine betaine-binding periplasmic protein, domain 2"/>
    <property type="match status" value="1"/>
</dbReference>
<dbReference type="CDD" id="cd13643">
    <property type="entry name" value="PBP2_BCP_2"/>
    <property type="match status" value="1"/>
</dbReference>
<dbReference type="SUPFAM" id="SSF53850">
    <property type="entry name" value="Periplasmic binding protein-like II"/>
    <property type="match status" value="1"/>
</dbReference>
<dbReference type="Gene3D" id="3.10.105.10">
    <property type="entry name" value="Dipeptide-binding Protein, Domain 3"/>
    <property type="match status" value="1"/>
</dbReference>
<dbReference type="EMBL" id="AWWI01000180">
    <property type="protein sequence ID" value="PIL14831.1"/>
    <property type="molecule type" value="Genomic_DNA"/>
</dbReference>
<evidence type="ECO:0000313" key="3">
    <source>
        <dbReference type="Proteomes" id="UP000231259"/>
    </source>
</evidence>
<accession>A0A2G8R096</accession>
<protein>
    <recommendedName>
        <fullName evidence="1">ABC-type glycine betaine transport system substrate-binding domain-containing protein</fullName>
    </recommendedName>
</protein>
<dbReference type="InterPro" id="IPR007210">
    <property type="entry name" value="ABC_Gly_betaine_transp_sub-bd"/>
</dbReference>
<dbReference type="AlphaFoldDB" id="A0A2G8R096"/>